<dbReference type="RefSeq" id="WP_381430688.1">
    <property type="nucleotide sequence ID" value="NZ_JBHSNO010000002.1"/>
</dbReference>
<name>A0ABW0TGV9_9BACL</name>
<organism evidence="2 3">
    <name type="scientific">Sporosarcina soli</name>
    <dbReference type="NCBI Taxonomy" id="334736"/>
    <lineage>
        <taxon>Bacteria</taxon>
        <taxon>Bacillati</taxon>
        <taxon>Bacillota</taxon>
        <taxon>Bacilli</taxon>
        <taxon>Bacillales</taxon>
        <taxon>Caryophanaceae</taxon>
        <taxon>Sporosarcina</taxon>
    </lineage>
</organism>
<dbReference type="Pfam" id="PF22289">
    <property type="entry name" value="DmmA-like_C"/>
    <property type="match status" value="1"/>
</dbReference>
<keyword evidence="3" id="KW-1185">Reference proteome</keyword>
<proteinExistence type="predicted"/>
<gene>
    <name evidence="2" type="ORF">ACFPRA_03210</name>
</gene>
<dbReference type="InterPro" id="IPR048037">
    <property type="entry name" value="DmmA-like_C"/>
</dbReference>
<evidence type="ECO:0000313" key="2">
    <source>
        <dbReference type="EMBL" id="MFC5587916.1"/>
    </source>
</evidence>
<feature type="domain" description="Dimethylamine monooxygenase subunit DmmA-like C-terminal" evidence="1">
    <location>
        <begin position="119"/>
        <end position="159"/>
    </location>
</feature>
<dbReference type="Proteomes" id="UP001596109">
    <property type="component" value="Unassembled WGS sequence"/>
</dbReference>
<protein>
    <recommendedName>
        <fullName evidence="1">Dimethylamine monooxygenase subunit DmmA-like C-terminal domain-containing protein</fullName>
    </recommendedName>
</protein>
<evidence type="ECO:0000259" key="1">
    <source>
        <dbReference type="Pfam" id="PF22289"/>
    </source>
</evidence>
<dbReference type="EMBL" id="JBHSNO010000002">
    <property type="protein sequence ID" value="MFC5587916.1"/>
    <property type="molecule type" value="Genomic_DNA"/>
</dbReference>
<accession>A0ABW0TGV9</accession>
<evidence type="ECO:0000313" key="3">
    <source>
        <dbReference type="Proteomes" id="UP001596109"/>
    </source>
</evidence>
<reference evidence="3" key="1">
    <citation type="journal article" date="2019" name="Int. J. Syst. Evol. Microbiol.">
        <title>The Global Catalogue of Microorganisms (GCM) 10K type strain sequencing project: providing services to taxonomists for standard genome sequencing and annotation.</title>
        <authorList>
            <consortium name="The Broad Institute Genomics Platform"/>
            <consortium name="The Broad Institute Genome Sequencing Center for Infectious Disease"/>
            <person name="Wu L."/>
            <person name="Ma J."/>
        </authorList>
    </citation>
    <scope>NUCLEOTIDE SEQUENCE [LARGE SCALE GENOMIC DNA]</scope>
    <source>
        <strain evidence="3">CGMCC 4.1434</strain>
    </source>
</reference>
<sequence>MYYNPVLFDRSETIVEQFTINPTRKKYLIIFEQNEIKVIRAFIDEVQKKKIEHDLIVISGEVNQKEIQKILLQQKMGTQLYISSTWDKAAAIFSEAVEAGFTEDEIQTVIQGPKKKFLYCMKCFSLNEIQNEKEAECMHCEAMLEVGPFFSIVRKGYIGYPFIPL</sequence>
<comment type="caution">
    <text evidence="2">The sequence shown here is derived from an EMBL/GenBank/DDBJ whole genome shotgun (WGS) entry which is preliminary data.</text>
</comment>